<sequence>MKYISTRIRRSPLYPTTSGLTSVSQTSGAERSKRIVRSSDRVVDSYISGPDFARLETSTVNPGTRIQLWSRSTCFAAAWIADSAHVSPISTLWCAKCQRFLCPFFATRIAPHPTQVQAQARPAFTSAGACILPSLKPNAVCKVSRNNAPIRFTLARCRAGLGSLLSSGHLA</sequence>
<gene>
    <name evidence="1" type="ORF">F1609_31200</name>
</gene>
<evidence type="ECO:0000313" key="2">
    <source>
        <dbReference type="Proteomes" id="UP000819052"/>
    </source>
</evidence>
<dbReference type="EMBL" id="VVIW01000035">
    <property type="protein sequence ID" value="NHZ44591.1"/>
    <property type="molecule type" value="Genomic_DNA"/>
</dbReference>
<dbReference type="Pfam" id="PF11442">
    <property type="entry name" value="DUF2826"/>
    <property type="match status" value="1"/>
</dbReference>
<dbReference type="InterPro" id="IPR021547">
    <property type="entry name" value="DUF2826"/>
</dbReference>
<keyword evidence="2" id="KW-1185">Reference proteome</keyword>
<organism evidence="1 2">
    <name type="scientific">Massilia aquatica</name>
    <dbReference type="NCBI Taxonomy" id="2609000"/>
    <lineage>
        <taxon>Bacteria</taxon>
        <taxon>Pseudomonadati</taxon>
        <taxon>Pseudomonadota</taxon>
        <taxon>Betaproteobacteria</taxon>
        <taxon>Burkholderiales</taxon>
        <taxon>Oxalobacteraceae</taxon>
        <taxon>Telluria group</taxon>
        <taxon>Massilia</taxon>
    </lineage>
</organism>
<reference evidence="1 2" key="1">
    <citation type="submission" date="2019-09" db="EMBL/GenBank/DDBJ databases">
        <title>Taxonomy of Antarctic Massilia spp.: description of Massilia rubra sp. nov., Massilia aquatica sp. nov., Massilia mucilaginosa sp. nov., Massilia frigida sp. nov. isolated from streams, lakes and regoliths.</title>
        <authorList>
            <person name="Holochova P."/>
            <person name="Sedlacek I."/>
            <person name="Kralova S."/>
            <person name="Maslanova I."/>
            <person name="Busse H.-J."/>
            <person name="Stankova E."/>
            <person name="Vrbovska V."/>
            <person name="Kovarovic V."/>
            <person name="Bartak M."/>
            <person name="Svec P."/>
            <person name="Pantucek R."/>
        </authorList>
    </citation>
    <scope>NUCLEOTIDE SEQUENCE [LARGE SCALE GENOMIC DNA]</scope>
    <source>
        <strain evidence="1 2">CCM 8693</strain>
    </source>
</reference>
<proteinExistence type="predicted"/>
<comment type="caution">
    <text evidence="1">The sequence shown here is derived from an EMBL/GenBank/DDBJ whole genome shotgun (WGS) entry which is preliminary data.</text>
</comment>
<protein>
    <submittedName>
        <fullName evidence="1">DUF2826 domain-containing protein</fullName>
    </submittedName>
</protein>
<dbReference type="Proteomes" id="UP000819052">
    <property type="component" value="Unassembled WGS sequence"/>
</dbReference>
<evidence type="ECO:0000313" key="1">
    <source>
        <dbReference type="EMBL" id="NHZ44591.1"/>
    </source>
</evidence>
<name>A0ABX0MBM0_9BURK</name>
<accession>A0ABX0MBM0</accession>